<proteinExistence type="predicted"/>
<accession>A0A644XSY4</accession>
<dbReference type="AlphaFoldDB" id="A0A644XSY4"/>
<organism evidence="1">
    <name type="scientific">bioreactor metagenome</name>
    <dbReference type="NCBI Taxonomy" id="1076179"/>
    <lineage>
        <taxon>unclassified sequences</taxon>
        <taxon>metagenomes</taxon>
        <taxon>ecological metagenomes</taxon>
    </lineage>
</organism>
<gene>
    <name evidence="1" type="ORF">SDC9_65686</name>
</gene>
<sequence length="98" mass="10504">MQTVLFTFLHARVAREVAGLFEGGTKRGFRNEQRAGDTVTDRAGLAGVAAAVDADERVVLRKRAGEHEGRADDHLEGFHSKVIVEIALVDGDFAAAGE</sequence>
<dbReference type="EMBL" id="VSSQ01003144">
    <property type="protein sequence ID" value="MPM19265.1"/>
    <property type="molecule type" value="Genomic_DNA"/>
</dbReference>
<reference evidence="1" key="1">
    <citation type="submission" date="2019-08" db="EMBL/GenBank/DDBJ databases">
        <authorList>
            <person name="Kucharzyk K."/>
            <person name="Murdoch R.W."/>
            <person name="Higgins S."/>
            <person name="Loffler F."/>
        </authorList>
    </citation>
    <scope>NUCLEOTIDE SEQUENCE</scope>
</reference>
<evidence type="ECO:0000313" key="1">
    <source>
        <dbReference type="EMBL" id="MPM19265.1"/>
    </source>
</evidence>
<name>A0A644XSY4_9ZZZZ</name>
<comment type="caution">
    <text evidence="1">The sequence shown here is derived from an EMBL/GenBank/DDBJ whole genome shotgun (WGS) entry which is preliminary data.</text>
</comment>
<protein>
    <submittedName>
        <fullName evidence="1">Uncharacterized protein</fullName>
    </submittedName>
</protein>